<keyword evidence="2" id="KW-0418">Kinase</keyword>
<evidence type="ECO:0000313" key="2">
    <source>
        <dbReference type="EMBL" id="MDT0649031.1"/>
    </source>
</evidence>
<dbReference type="RefSeq" id="WP_311483209.1">
    <property type="nucleotide sequence ID" value="NZ_JAVRHP010000007.1"/>
</dbReference>
<reference evidence="2 3" key="1">
    <citation type="submission" date="2023-09" db="EMBL/GenBank/DDBJ databases">
        <authorList>
            <person name="Rey-Velasco X."/>
        </authorList>
    </citation>
    <scope>NUCLEOTIDE SEQUENCE [LARGE SCALE GENOMIC DNA]</scope>
    <source>
        <strain evidence="2 3">F297</strain>
    </source>
</reference>
<evidence type="ECO:0000313" key="3">
    <source>
        <dbReference type="Proteomes" id="UP001248819"/>
    </source>
</evidence>
<name>A0ABU3CRV2_9FLAO</name>
<keyword evidence="3" id="KW-1185">Reference proteome</keyword>
<keyword evidence="2" id="KW-0808">Transferase</keyword>
<comment type="caution">
    <text evidence="2">The sequence shown here is derived from an EMBL/GenBank/DDBJ whole genome shotgun (WGS) entry which is preliminary data.</text>
</comment>
<accession>A0ABU3CRV2</accession>
<dbReference type="InterPro" id="IPR001206">
    <property type="entry name" value="Diacylglycerol_kinase_cat_dom"/>
</dbReference>
<proteinExistence type="predicted"/>
<sequence length="310" mass="35112">MKMVQIVHNPTAGSGEHNKEELIEIVEASGYRAQYISTDYVFWKKQLDLQETDAILLAGGDGTVRKLAKNLIKKDPSHMVPIHLMPLGTANNISKVLNVAQNKEHHEIDLNRKTTNFSYGKIKSTVKKDFFLESFGFGIFPKLISEMKKRDSPDDPDKKLKQTLQVLLEIVKSYKAKKAKIKTSGFKIKGVFLLVEIMNIKLIGPNFTLAPNAHPADDHFDMVLIPEEKRKDLEGYIRKLIENKACHADLEKIVTVLPVQKASLKWSGSRVHVDDTLISDYFGSKFKIKLASDHLRFFTDVPEKSPEGEK</sequence>
<protein>
    <submittedName>
        <fullName evidence="2">Diacylglycerol kinase family protein</fullName>
    </submittedName>
</protein>
<dbReference type="Gene3D" id="3.40.50.10330">
    <property type="entry name" value="Probable inorganic polyphosphate/atp-NAD kinase, domain 1"/>
    <property type="match status" value="1"/>
</dbReference>
<gene>
    <name evidence="2" type="ORF">RM529_02695</name>
</gene>
<dbReference type="Pfam" id="PF00781">
    <property type="entry name" value="DAGK_cat"/>
    <property type="match status" value="1"/>
</dbReference>
<dbReference type="EMBL" id="JAVRHP010000007">
    <property type="protein sequence ID" value="MDT0649031.1"/>
    <property type="molecule type" value="Genomic_DNA"/>
</dbReference>
<evidence type="ECO:0000259" key="1">
    <source>
        <dbReference type="Pfam" id="PF00781"/>
    </source>
</evidence>
<dbReference type="SUPFAM" id="SSF111331">
    <property type="entry name" value="NAD kinase/diacylglycerol kinase-like"/>
    <property type="match status" value="1"/>
</dbReference>
<dbReference type="GO" id="GO:0016301">
    <property type="term" value="F:kinase activity"/>
    <property type="evidence" value="ECO:0007669"/>
    <property type="project" value="UniProtKB-KW"/>
</dbReference>
<dbReference type="InterPro" id="IPR016064">
    <property type="entry name" value="NAD/diacylglycerol_kinase_sf"/>
</dbReference>
<dbReference type="Gene3D" id="2.60.200.40">
    <property type="match status" value="1"/>
</dbReference>
<organism evidence="2 3">
    <name type="scientific">Autumnicola edwardsiae</name>
    <dbReference type="NCBI Taxonomy" id="3075594"/>
    <lineage>
        <taxon>Bacteria</taxon>
        <taxon>Pseudomonadati</taxon>
        <taxon>Bacteroidota</taxon>
        <taxon>Flavobacteriia</taxon>
        <taxon>Flavobacteriales</taxon>
        <taxon>Flavobacteriaceae</taxon>
        <taxon>Autumnicola</taxon>
    </lineage>
</organism>
<dbReference type="InterPro" id="IPR017438">
    <property type="entry name" value="ATP-NAD_kinase_N"/>
</dbReference>
<dbReference type="Proteomes" id="UP001248819">
    <property type="component" value="Unassembled WGS sequence"/>
</dbReference>
<feature type="domain" description="DAGKc" evidence="1">
    <location>
        <begin position="6"/>
        <end position="114"/>
    </location>
</feature>